<feature type="compositionally biased region" description="Basic and acidic residues" evidence="1">
    <location>
        <begin position="480"/>
        <end position="490"/>
    </location>
</feature>
<name>A0A979H1J5_CHIPD</name>
<evidence type="ECO:0000313" key="4">
    <source>
        <dbReference type="Proteomes" id="UP000002215"/>
    </source>
</evidence>
<sequence>MKNIKNYISLAVIAVSLSVTGVSCATTRQPYQQTQVSISGFYDALSPYGNWTTYGSYGQVWIPNAGPDFQPYSTAGHWVYSDYGWTWVSDYDWGWAPFHYGRWAFDDAYGWMWVPGTEWGPAWVSWRNSNDYYGWAPLGPGMMIGVSMNIPVGYWSFVPCQYITSTYVNRYYVDRGHRVNVYNNTTIINNTTVINNRTYYRGPATRDVERYTRNEIRPVRVVDGNRPGRATVDRNQVSMYRPQPSALRGGRGNNTFTNGNGNDRNNSDRPVPGRTIRRNDLPDRNIDRNNDGRPDNGTPGRTIDRGNMNRPDNSTPVRPIENNNNNNIPGRTNDNRPTRPEFDRNNNRPSTPAPSVPSAPSTRPVTPSNPGNNNTFTPRPDNNTRPDRSNSRPETRPMTPTPSPGPVTRPAQPQMSRPQPQPEMSRPQPQPSQSRPQMVAPQAQPRPSQPPMQSRPQVQPSRPAPQPQPQRAAPAPSAPRSDRGASRGGR</sequence>
<reference evidence="4" key="1">
    <citation type="submission" date="2009-08" db="EMBL/GenBank/DDBJ databases">
        <title>The complete genome of Chitinophaga pinensis DSM 2588.</title>
        <authorList>
            <consortium name="US DOE Joint Genome Institute (JGI-PGF)"/>
            <person name="Lucas S."/>
            <person name="Copeland A."/>
            <person name="Lapidus A."/>
            <person name="Glavina del Rio T."/>
            <person name="Dalin E."/>
            <person name="Tice H."/>
            <person name="Bruce D."/>
            <person name="Goodwin L."/>
            <person name="Pitluck S."/>
            <person name="Kyrpides N."/>
            <person name="Mavromatis K."/>
            <person name="Ivanova N."/>
            <person name="Mikhailova N."/>
            <person name="Sims D."/>
            <person name="Meinche L."/>
            <person name="Brettin T."/>
            <person name="Detter J.C."/>
            <person name="Han C."/>
            <person name="Larimer F."/>
            <person name="Land M."/>
            <person name="Hauser L."/>
            <person name="Markowitz V."/>
            <person name="Cheng J.-F."/>
            <person name="Hugenholtz P."/>
            <person name="Woyke T."/>
            <person name="Wu D."/>
            <person name="Spring S."/>
            <person name="Klenk H.-P."/>
            <person name="Eisen J.A."/>
        </authorList>
    </citation>
    <scope>NUCLEOTIDE SEQUENCE [LARGE SCALE GENOMIC DNA]</scope>
    <source>
        <strain evidence="4">ATCC 43595 / DSM 2588 / LMG 13176 / NBRC 15968 / NCIMB 11800 / UQM 2034</strain>
    </source>
</reference>
<dbReference type="Proteomes" id="UP000002215">
    <property type="component" value="Chromosome"/>
</dbReference>
<feature type="compositionally biased region" description="Low complexity" evidence="1">
    <location>
        <begin position="469"/>
        <end position="479"/>
    </location>
</feature>
<dbReference type="OrthoDB" id="5485224at2"/>
<feature type="compositionally biased region" description="Low complexity" evidence="1">
    <location>
        <begin position="253"/>
        <end position="264"/>
    </location>
</feature>
<protein>
    <recommendedName>
        <fullName evidence="5">YXWGXW repeat-containing protein</fullName>
    </recommendedName>
</protein>
<keyword evidence="2" id="KW-0732">Signal</keyword>
<accession>A0A979H1J5</accession>
<feature type="compositionally biased region" description="Basic and acidic residues" evidence="1">
    <location>
        <begin position="333"/>
        <end position="346"/>
    </location>
</feature>
<dbReference type="InterPro" id="IPR046535">
    <property type="entry name" value="DUF6600"/>
</dbReference>
<evidence type="ECO:0008006" key="5">
    <source>
        <dbReference type="Google" id="ProtNLM"/>
    </source>
</evidence>
<feature type="compositionally biased region" description="Polar residues" evidence="1">
    <location>
        <begin position="369"/>
        <end position="381"/>
    </location>
</feature>
<evidence type="ECO:0000256" key="1">
    <source>
        <dbReference type="SAM" id="MobiDB-lite"/>
    </source>
</evidence>
<dbReference type="RefSeq" id="WP_012794638.1">
    <property type="nucleotide sequence ID" value="NC_013132.1"/>
</dbReference>
<feature type="signal peptide" evidence="2">
    <location>
        <begin position="1"/>
        <end position="25"/>
    </location>
</feature>
<evidence type="ECO:0000256" key="2">
    <source>
        <dbReference type="SAM" id="SignalP"/>
    </source>
</evidence>
<dbReference type="EMBL" id="CP001699">
    <property type="protein sequence ID" value="ACU64475.1"/>
    <property type="molecule type" value="Genomic_DNA"/>
</dbReference>
<feature type="region of interest" description="Disordered" evidence="1">
    <location>
        <begin position="223"/>
        <end position="490"/>
    </location>
</feature>
<feature type="compositionally biased region" description="Basic and acidic residues" evidence="1">
    <location>
        <begin position="277"/>
        <end position="294"/>
    </location>
</feature>
<feature type="compositionally biased region" description="Low complexity" evidence="1">
    <location>
        <begin position="416"/>
        <end position="461"/>
    </location>
</feature>
<feature type="chain" id="PRO_5037930800" description="YXWGXW repeat-containing protein" evidence="2">
    <location>
        <begin position="26"/>
        <end position="490"/>
    </location>
</feature>
<dbReference type="AlphaFoldDB" id="A0A979H1J5"/>
<reference evidence="3 4" key="2">
    <citation type="journal article" date="2010" name="Stand. Genomic Sci.">
        <title>Complete genome sequence of Chitinophaga pinensis type strain (UQM 2034).</title>
        <authorList>
            <person name="Glavina Del Rio T."/>
            <person name="Abt B."/>
            <person name="Spring S."/>
            <person name="Lapidus A."/>
            <person name="Nolan M."/>
            <person name="Tice H."/>
            <person name="Copeland A."/>
            <person name="Cheng J.F."/>
            <person name="Chen F."/>
            <person name="Bruce D."/>
            <person name="Goodwin L."/>
            <person name="Pitluck S."/>
            <person name="Ivanova N."/>
            <person name="Mavromatis K."/>
            <person name="Mikhailova N."/>
            <person name="Pati A."/>
            <person name="Chen A."/>
            <person name="Palaniappan K."/>
            <person name="Land M."/>
            <person name="Hauser L."/>
            <person name="Chang Y.J."/>
            <person name="Jeffries C.D."/>
            <person name="Chain P."/>
            <person name="Saunders E."/>
            <person name="Detter J.C."/>
            <person name="Brettin T."/>
            <person name="Rohde M."/>
            <person name="Goker M."/>
            <person name="Bristow J."/>
            <person name="Eisen J.A."/>
            <person name="Markowitz V."/>
            <person name="Hugenholtz P."/>
            <person name="Kyrpides N.C."/>
            <person name="Klenk H.P."/>
            <person name="Lucas S."/>
        </authorList>
    </citation>
    <scope>NUCLEOTIDE SEQUENCE [LARGE SCALE GENOMIC DNA]</scope>
    <source>
        <strain evidence="4">ATCC 43595 / DSM 2588 / LMG 13176 / NBRC 15968 / NCIMB 11800 / UQM 2034</strain>
    </source>
</reference>
<dbReference type="Pfam" id="PF20245">
    <property type="entry name" value="DUF6600"/>
    <property type="match status" value="1"/>
</dbReference>
<feature type="compositionally biased region" description="Low complexity" evidence="1">
    <location>
        <begin position="358"/>
        <end position="368"/>
    </location>
</feature>
<proteinExistence type="predicted"/>
<gene>
    <name evidence="3" type="ordered locus">Cpin_7074</name>
</gene>
<dbReference type="KEGG" id="cpi:Cpin_7074"/>
<evidence type="ECO:0000313" key="3">
    <source>
        <dbReference type="EMBL" id="ACU64475.1"/>
    </source>
</evidence>
<feature type="compositionally biased region" description="Basic and acidic residues" evidence="1">
    <location>
        <begin position="382"/>
        <end position="395"/>
    </location>
</feature>
<organism evidence="3 4">
    <name type="scientific">Chitinophaga pinensis (strain ATCC 43595 / DSM 2588 / LMG 13176 / NBRC 15968 / NCIMB 11800 / UQM 2034)</name>
    <dbReference type="NCBI Taxonomy" id="485918"/>
    <lineage>
        <taxon>Bacteria</taxon>
        <taxon>Pseudomonadati</taxon>
        <taxon>Bacteroidota</taxon>
        <taxon>Chitinophagia</taxon>
        <taxon>Chitinophagales</taxon>
        <taxon>Chitinophagaceae</taxon>
        <taxon>Chitinophaga</taxon>
    </lineage>
</organism>
<dbReference type="PROSITE" id="PS51257">
    <property type="entry name" value="PROKAR_LIPOPROTEIN"/>
    <property type="match status" value="1"/>
</dbReference>